<keyword evidence="2" id="KW-0813">Transport</keyword>
<dbReference type="AlphaFoldDB" id="A0A1D2A4N5"/>
<feature type="domain" description="T-SNARE coiled-coil homology" evidence="4">
    <location>
        <begin position="101"/>
        <end position="133"/>
    </location>
</feature>
<dbReference type="InterPro" id="IPR000727">
    <property type="entry name" value="T_SNARE_dom"/>
</dbReference>
<dbReference type="EMBL" id="GDKF01004478">
    <property type="protein sequence ID" value="JAT74144.1"/>
    <property type="molecule type" value="Transcribed_RNA"/>
</dbReference>
<dbReference type="SMART" id="SM00397">
    <property type="entry name" value="t_SNARE"/>
    <property type="match status" value="2"/>
</dbReference>
<evidence type="ECO:0000256" key="2">
    <source>
        <dbReference type="ARBA" id="ARBA00022927"/>
    </source>
</evidence>
<dbReference type="GO" id="GO:0005886">
    <property type="term" value="C:plasma membrane"/>
    <property type="evidence" value="ECO:0007669"/>
    <property type="project" value="TreeGrafter"/>
</dbReference>
<evidence type="ECO:0000256" key="1">
    <source>
        <dbReference type="ARBA" id="ARBA00009480"/>
    </source>
</evidence>
<dbReference type="PANTHER" id="PTHR19305:SF9">
    <property type="entry name" value="SYNAPTOSOMAL-ASSOCIATED PROTEIN 29"/>
    <property type="match status" value="1"/>
</dbReference>
<evidence type="ECO:0000259" key="4">
    <source>
        <dbReference type="PROSITE" id="PS50192"/>
    </source>
</evidence>
<feature type="domain" description="T-SNARE coiled-coil homology" evidence="4">
    <location>
        <begin position="241"/>
        <end position="303"/>
    </location>
</feature>
<comment type="similarity">
    <text evidence="1">Belongs to the SNAP-25 family.</text>
</comment>
<protein>
    <recommendedName>
        <fullName evidence="4">t-SNARE coiled-coil homology domain-containing protein</fullName>
    </recommendedName>
</protein>
<dbReference type="PROSITE" id="PS50192">
    <property type="entry name" value="T_SNARE"/>
    <property type="match status" value="2"/>
</dbReference>
<gene>
    <name evidence="5" type="ORF">g.34684</name>
</gene>
<dbReference type="GO" id="GO:0015031">
    <property type="term" value="P:protein transport"/>
    <property type="evidence" value="ECO:0007669"/>
    <property type="project" value="UniProtKB-KW"/>
</dbReference>
<dbReference type="SUPFAM" id="SSF58038">
    <property type="entry name" value="SNARE fusion complex"/>
    <property type="match status" value="2"/>
</dbReference>
<reference evidence="5" key="1">
    <citation type="submission" date="2015-08" db="EMBL/GenBank/DDBJ databases">
        <authorList>
            <person name="Babu N.S."/>
            <person name="Beckwith C.J."/>
            <person name="Beseler K.G."/>
            <person name="Brison A."/>
            <person name="Carone J.V."/>
            <person name="Caskin T.P."/>
            <person name="Diamond M."/>
            <person name="Durham M.E."/>
            <person name="Foxe J.M."/>
            <person name="Go M."/>
            <person name="Henderson B.A."/>
            <person name="Jones I.B."/>
            <person name="McGettigan J.A."/>
            <person name="Micheletti S.J."/>
            <person name="Nasrallah M.E."/>
            <person name="Ortiz D."/>
            <person name="Piller C.R."/>
            <person name="Privatt S.R."/>
            <person name="Schneider S.L."/>
            <person name="Sharp S."/>
            <person name="Smith T.C."/>
            <person name="Stanton J.D."/>
            <person name="Ullery H.E."/>
            <person name="Wilson R.J."/>
            <person name="Serrano M.G."/>
            <person name="Buck G."/>
            <person name="Lee V."/>
            <person name="Wang Y."/>
            <person name="Carvalho R."/>
            <person name="Voegtly L."/>
            <person name="Shi R."/>
            <person name="Duckworth R."/>
            <person name="Johnson A."/>
            <person name="Loviza R."/>
            <person name="Walstead R."/>
            <person name="Shah Z."/>
            <person name="Kiflezghi M."/>
            <person name="Wade K."/>
            <person name="Ball S.L."/>
            <person name="Bradley K.W."/>
            <person name="Asai D.J."/>
            <person name="Bowman C.A."/>
            <person name="Russell D.A."/>
            <person name="Pope W.H."/>
            <person name="Jacobs-Sera D."/>
            <person name="Hendrix R.W."/>
            <person name="Hatfull G.F."/>
        </authorList>
    </citation>
    <scope>NUCLEOTIDE SEQUENCE</scope>
</reference>
<feature type="region of interest" description="Disordered" evidence="3">
    <location>
        <begin position="37"/>
        <end position="59"/>
    </location>
</feature>
<evidence type="ECO:0000256" key="3">
    <source>
        <dbReference type="SAM" id="MobiDB-lite"/>
    </source>
</evidence>
<feature type="non-terminal residue" evidence="5">
    <location>
        <position position="1"/>
    </location>
</feature>
<name>A0A1D2A4N5_AUXPR</name>
<accession>A0A1D2A4N5</accession>
<proteinExistence type="inferred from homology"/>
<evidence type="ECO:0000313" key="5">
    <source>
        <dbReference type="EMBL" id="JAT74144.1"/>
    </source>
</evidence>
<sequence>SMPASVPPFGTLPSRRFLSLQCPDRFFLAVCGSTPRRMSYAPPRPNGRTRAQAEATDNLSPAERHIMEMAKREHRDTTAAAKRAAQIADETVDAGRNTLVEIHRQGEQLDHIERGLDHMEEDVKEASSLVKFMRRWCCWQLCCCCLDPEHKKGRPSRQQRLKMRGVTSLDHREEVANKHMSAAAAVDRLIKRDDVAYNGDETGQRSELFQTAEAIRSERKTTSIGFGKFSGMAESDRSELDSETLKQEGYLDSIGKAVESMKALGQEMSNELQVQDTQIERLPTRAVKVNDDLNRLNKTIAKI</sequence>
<organism evidence="5">
    <name type="scientific">Auxenochlorella protothecoides</name>
    <name type="common">Green microalga</name>
    <name type="synonym">Chlorella protothecoides</name>
    <dbReference type="NCBI Taxonomy" id="3075"/>
    <lineage>
        <taxon>Eukaryota</taxon>
        <taxon>Viridiplantae</taxon>
        <taxon>Chlorophyta</taxon>
        <taxon>core chlorophytes</taxon>
        <taxon>Trebouxiophyceae</taxon>
        <taxon>Chlorellales</taxon>
        <taxon>Chlorellaceae</taxon>
        <taxon>Auxenochlorella</taxon>
    </lineage>
</organism>
<dbReference type="Gene3D" id="1.20.5.110">
    <property type="match status" value="2"/>
</dbReference>
<dbReference type="CDD" id="cd15841">
    <property type="entry name" value="SNARE_Qc"/>
    <property type="match status" value="1"/>
</dbReference>
<keyword evidence="2" id="KW-0653">Protein transport</keyword>
<dbReference type="PANTHER" id="PTHR19305">
    <property type="entry name" value="SYNAPTOSOMAL ASSOCIATED PROTEIN"/>
    <property type="match status" value="1"/>
</dbReference>